<proteinExistence type="predicted"/>
<dbReference type="GO" id="GO:0016020">
    <property type="term" value="C:membrane"/>
    <property type="evidence" value="ECO:0007669"/>
    <property type="project" value="TreeGrafter"/>
</dbReference>
<dbReference type="InterPro" id="IPR050879">
    <property type="entry name" value="Acyltransferase_3"/>
</dbReference>
<dbReference type="AlphaFoldDB" id="A0A2D2D396"/>
<evidence type="ECO:0000313" key="4">
    <source>
        <dbReference type="EMBL" id="ATQ69444.1"/>
    </source>
</evidence>
<dbReference type="InterPro" id="IPR043968">
    <property type="entry name" value="SGNH"/>
</dbReference>
<evidence type="ECO:0000313" key="5">
    <source>
        <dbReference type="Proteomes" id="UP000230709"/>
    </source>
</evidence>
<dbReference type="KEGG" id="mtw:CQW49_17285"/>
<keyword evidence="1" id="KW-0472">Membrane</keyword>
<feature type="transmembrane region" description="Helical" evidence="1">
    <location>
        <begin position="225"/>
        <end position="244"/>
    </location>
</feature>
<keyword evidence="4" id="KW-0012">Acyltransferase</keyword>
<dbReference type="PANTHER" id="PTHR23028">
    <property type="entry name" value="ACETYLTRANSFERASE"/>
    <property type="match status" value="1"/>
</dbReference>
<keyword evidence="1" id="KW-1133">Transmembrane helix</keyword>
<dbReference type="RefSeq" id="WP_003608420.1">
    <property type="nucleotide sequence ID" value="NZ_ADVE02000001.1"/>
</dbReference>
<keyword evidence="4" id="KW-0808">Transferase</keyword>
<feature type="transmembrane region" description="Helical" evidence="1">
    <location>
        <begin position="80"/>
        <end position="98"/>
    </location>
</feature>
<gene>
    <name evidence="4" type="ORF">CQW49_17285</name>
</gene>
<dbReference type="Pfam" id="PF19040">
    <property type="entry name" value="SGNH"/>
    <property type="match status" value="1"/>
</dbReference>
<dbReference type="GO" id="GO:0000271">
    <property type="term" value="P:polysaccharide biosynthetic process"/>
    <property type="evidence" value="ECO:0007669"/>
    <property type="project" value="TreeGrafter"/>
</dbReference>
<keyword evidence="1" id="KW-0812">Transmembrane</keyword>
<name>A0A2D2D396_METT3</name>
<dbReference type="STRING" id="595536.GCA_000178815_01723"/>
<feature type="domain" description="Acyltransferase 3" evidence="2">
    <location>
        <begin position="12"/>
        <end position="324"/>
    </location>
</feature>
<keyword evidence="5" id="KW-1185">Reference proteome</keyword>
<feature type="domain" description="SGNH" evidence="3">
    <location>
        <begin position="405"/>
        <end position="636"/>
    </location>
</feature>
<dbReference type="Proteomes" id="UP000230709">
    <property type="component" value="Chromosome"/>
</dbReference>
<dbReference type="EMBL" id="CP023737">
    <property type="protein sequence ID" value="ATQ69444.1"/>
    <property type="molecule type" value="Genomic_DNA"/>
</dbReference>
<sequence>MDHDRLDMNHRPEIDGLRAAAVIAVIINHFDHSMLPSGYLGVDIFFVISGYVITMSIALQSKSGLGDFLSSFYTRRIKRLAPALILFVLAMSLATVALEPAPRESLNTGIAALFGVSNLYLLQQATDYFGSAIEENSFVHTWSLGVEEQIYLIYPFCVWFSGRGRGARIAPKAILGLAIVSLIAFVVLYRIDRPVAYFLAPTRFWEFSAGALMFFFRDSARLERFIQRIPTGMMAAAMLLALLAPPRAAIPATIAVVLSTAGLIRGFCPGTFTYAIFSRREIVYVGLISYSLYLWHWGVFWLARETIGADGWAAAVQFALIFLIAGMSHHYIERPLRRSEWSRWRSASIGYGVVASIAACALLVVLAGPFGRDLYLGRILGLPAPEHLQKTWWRDWETGKYIEKCHVENIFRAEYVGECLAIRDGERKHAFLVGDSFARNYLSALRGAFVDHEIHYLTMGYGCAFVPPKLADERSFVNCPNYVEASYRYLTEQVRANDIVFIGQSLWDHKRQTPQYFEFIKSFATAINEKRASVVLLDSTVSPAKRPEKCLITPWRPVEPRTCALTRSAVVAAYKEFDRLALDAAREVPNFYYAPLRTGLCRDDRCGQTTTGGAPIWHDTGHITEEASLELAPLLRRALENQGFFERQAGLQ</sequence>
<feature type="transmembrane region" description="Helical" evidence="1">
    <location>
        <begin position="282"/>
        <end position="303"/>
    </location>
</feature>
<feature type="transmembrane region" description="Helical" evidence="1">
    <location>
        <begin position="250"/>
        <end position="275"/>
    </location>
</feature>
<evidence type="ECO:0000259" key="3">
    <source>
        <dbReference type="Pfam" id="PF19040"/>
    </source>
</evidence>
<organism evidence="4 5">
    <name type="scientific">Methylosinus trichosporium (strain ATCC 35070 / NCIMB 11131 / UNIQEM 75 / OB3b)</name>
    <dbReference type="NCBI Taxonomy" id="595536"/>
    <lineage>
        <taxon>Bacteria</taxon>
        <taxon>Pseudomonadati</taxon>
        <taxon>Pseudomonadota</taxon>
        <taxon>Alphaproteobacteria</taxon>
        <taxon>Hyphomicrobiales</taxon>
        <taxon>Methylocystaceae</taxon>
        <taxon>Methylosinus</taxon>
    </lineage>
</organism>
<feature type="transmembrane region" description="Helical" evidence="1">
    <location>
        <begin position="173"/>
        <end position="191"/>
    </location>
</feature>
<dbReference type="Pfam" id="PF01757">
    <property type="entry name" value="Acyl_transf_3"/>
    <property type="match status" value="1"/>
</dbReference>
<dbReference type="GO" id="GO:0016747">
    <property type="term" value="F:acyltransferase activity, transferring groups other than amino-acyl groups"/>
    <property type="evidence" value="ECO:0007669"/>
    <property type="project" value="InterPro"/>
</dbReference>
<evidence type="ECO:0000259" key="2">
    <source>
        <dbReference type="Pfam" id="PF01757"/>
    </source>
</evidence>
<feature type="transmembrane region" description="Helical" evidence="1">
    <location>
        <begin position="309"/>
        <end position="328"/>
    </location>
</feature>
<dbReference type="PANTHER" id="PTHR23028:SF53">
    <property type="entry name" value="ACYL_TRANSF_3 DOMAIN-CONTAINING PROTEIN"/>
    <property type="match status" value="1"/>
</dbReference>
<protein>
    <submittedName>
        <fullName evidence="4">Acyltransferase</fullName>
    </submittedName>
</protein>
<accession>A0A2D2D396</accession>
<evidence type="ECO:0000256" key="1">
    <source>
        <dbReference type="SAM" id="Phobius"/>
    </source>
</evidence>
<feature type="transmembrane region" description="Helical" evidence="1">
    <location>
        <begin position="38"/>
        <end position="59"/>
    </location>
</feature>
<feature type="transmembrane region" description="Helical" evidence="1">
    <location>
        <begin position="349"/>
        <end position="370"/>
    </location>
</feature>
<dbReference type="InterPro" id="IPR002656">
    <property type="entry name" value="Acyl_transf_3_dom"/>
</dbReference>
<reference evidence="5" key="1">
    <citation type="submission" date="2017-10" db="EMBL/GenBank/DDBJ databases">
        <title>Completed PacBio SMRT sequence of Methylosinus trichosporium OB3b reveals presence of a third large plasmid.</title>
        <authorList>
            <person name="Charles T.C."/>
            <person name="Lynch M.D.J."/>
            <person name="Heil J.R."/>
            <person name="Cheng J."/>
        </authorList>
    </citation>
    <scope>NUCLEOTIDE SEQUENCE [LARGE SCALE GENOMIC DNA]</scope>
    <source>
        <strain evidence="5">OB3b</strain>
    </source>
</reference>